<evidence type="ECO:0000313" key="3">
    <source>
        <dbReference type="Proteomes" id="UP000490535"/>
    </source>
</evidence>
<keyword evidence="1" id="KW-0472">Membrane</keyword>
<comment type="caution">
    <text evidence="2">The sequence shown here is derived from an EMBL/GenBank/DDBJ whole genome shotgun (WGS) entry which is preliminary data.</text>
</comment>
<organism evidence="2 3">
    <name type="scientific">Acinetobacter bereziniae</name>
    <name type="common">Acinetobacter genomosp. 10</name>
    <dbReference type="NCBI Taxonomy" id="106648"/>
    <lineage>
        <taxon>Bacteria</taxon>
        <taxon>Pseudomonadati</taxon>
        <taxon>Pseudomonadota</taxon>
        <taxon>Gammaproteobacteria</taxon>
        <taxon>Moraxellales</taxon>
        <taxon>Moraxellaceae</taxon>
        <taxon>Acinetobacter</taxon>
    </lineage>
</organism>
<name>A0A833PK52_ACIBZ</name>
<feature type="transmembrane region" description="Helical" evidence="1">
    <location>
        <begin position="14"/>
        <end position="37"/>
    </location>
</feature>
<dbReference type="EMBL" id="WNDP01000001">
    <property type="protein sequence ID" value="KAF1028385.1"/>
    <property type="molecule type" value="Genomic_DNA"/>
</dbReference>
<dbReference type="Proteomes" id="UP000490535">
    <property type="component" value="Unassembled WGS sequence"/>
</dbReference>
<keyword evidence="1" id="KW-0812">Transmembrane</keyword>
<dbReference type="AlphaFoldDB" id="A0A833PK52"/>
<evidence type="ECO:0000256" key="1">
    <source>
        <dbReference type="SAM" id="Phobius"/>
    </source>
</evidence>
<proteinExistence type="predicted"/>
<feature type="transmembrane region" description="Helical" evidence="1">
    <location>
        <begin position="43"/>
        <end position="64"/>
    </location>
</feature>
<reference evidence="3" key="1">
    <citation type="journal article" date="2020" name="MBio">
        <title>Horizontal gene transfer to a defensive symbiont with a reduced genome amongst a multipartite beetle microbiome.</title>
        <authorList>
            <person name="Waterworth S.C."/>
            <person name="Florez L.V."/>
            <person name="Rees E.R."/>
            <person name="Hertweck C."/>
            <person name="Kaltenpoth M."/>
            <person name="Kwan J.C."/>
        </authorList>
    </citation>
    <scope>NUCLEOTIDE SEQUENCE [LARGE SCALE GENOMIC DNA]</scope>
</reference>
<protein>
    <submittedName>
        <fullName evidence="2">Uncharacterized protein</fullName>
    </submittedName>
</protein>
<evidence type="ECO:0000313" key="2">
    <source>
        <dbReference type="EMBL" id="KAF1028385.1"/>
    </source>
</evidence>
<accession>A0A833PK52</accession>
<gene>
    <name evidence="2" type="ORF">GAK29_00020</name>
</gene>
<keyword evidence="1" id="KW-1133">Transmembrane helix</keyword>
<sequence>MSKEYLYLLKMRKFFILGMFFGIPILLLCLFQILGYFNFSISFITLFLIITVLMIMLFGNLFFLSKDVCPWCKESFFNQDGHIDGISLIFRKNCQHCGMPNKARNH</sequence>